<evidence type="ECO:0000256" key="2">
    <source>
        <dbReference type="SAM" id="MobiDB-lite"/>
    </source>
</evidence>
<dbReference type="RefSeq" id="WP_382201348.1">
    <property type="nucleotide sequence ID" value="NZ_JBHTBZ010000034.1"/>
</dbReference>
<reference evidence="4" key="1">
    <citation type="journal article" date="2019" name="Int. J. Syst. Evol. Microbiol.">
        <title>The Global Catalogue of Microorganisms (GCM) 10K type strain sequencing project: providing services to taxonomists for standard genome sequencing and annotation.</title>
        <authorList>
            <consortium name="The Broad Institute Genomics Platform"/>
            <consortium name="The Broad Institute Genome Sequencing Center for Infectious Disease"/>
            <person name="Wu L."/>
            <person name="Ma J."/>
        </authorList>
    </citation>
    <scope>NUCLEOTIDE SEQUENCE [LARGE SCALE GENOMIC DNA]</scope>
    <source>
        <strain evidence="4">CCUG 53903</strain>
    </source>
</reference>
<keyword evidence="4" id="KW-1185">Reference proteome</keyword>
<accession>A0ABW2SDA4</accession>
<keyword evidence="1 3" id="KW-0808">Transferase</keyword>
<dbReference type="PANTHER" id="PTHR48207:SF4">
    <property type="entry name" value="BLL6097 PROTEIN"/>
    <property type="match status" value="1"/>
</dbReference>
<dbReference type="PANTHER" id="PTHR48207">
    <property type="entry name" value="SUCCINATE--HYDROXYMETHYLGLUTARATE COA-TRANSFERASE"/>
    <property type="match status" value="1"/>
</dbReference>
<dbReference type="GO" id="GO:0016740">
    <property type="term" value="F:transferase activity"/>
    <property type="evidence" value="ECO:0007669"/>
    <property type="project" value="UniProtKB-KW"/>
</dbReference>
<dbReference type="InterPro" id="IPR044855">
    <property type="entry name" value="CoA-Trfase_III_dom3_sf"/>
</dbReference>
<comment type="caution">
    <text evidence="3">The sequence shown here is derived from an EMBL/GenBank/DDBJ whole genome shotgun (WGS) entry which is preliminary data.</text>
</comment>
<name>A0ABW2SDA4_9BURK</name>
<gene>
    <name evidence="3" type="ORF">ACFQU0_12750</name>
</gene>
<evidence type="ECO:0000256" key="1">
    <source>
        <dbReference type="ARBA" id="ARBA00022679"/>
    </source>
</evidence>
<dbReference type="Gene3D" id="3.40.50.10540">
    <property type="entry name" value="Crotonobetainyl-coa:carnitine coa-transferase, domain 1"/>
    <property type="match status" value="1"/>
</dbReference>
<dbReference type="Proteomes" id="UP001596457">
    <property type="component" value="Unassembled WGS sequence"/>
</dbReference>
<dbReference type="Gene3D" id="3.30.1540.10">
    <property type="entry name" value="formyl-coa transferase, domain 3"/>
    <property type="match status" value="1"/>
</dbReference>
<organism evidence="3 4">
    <name type="scientific">Hydrogenophaga defluvii</name>
    <dbReference type="NCBI Taxonomy" id="249410"/>
    <lineage>
        <taxon>Bacteria</taxon>
        <taxon>Pseudomonadati</taxon>
        <taxon>Pseudomonadota</taxon>
        <taxon>Betaproteobacteria</taxon>
        <taxon>Burkholderiales</taxon>
        <taxon>Comamonadaceae</taxon>
        <taxon>Hydrogenophaga</taxon>
    </lineage>
</organism>
<dbReference type="EMBL" id="JBHTBZ010000034">
    <property type="protein sequence ID" value="MFC7461295.1"/>
    <property type="molecule type" value="Genomic_DNA"/>
</dbReference>
<dbReference type="InterPro" id="IPR050483">
    <property type="entry name" value="CoA-transferase_III_domain"/>
</dbReference>
<protein>
    <submittedName>
        <fullName evidence="3">CaiB/BaiF CoA transferase family protein</fullName>
    </submittedName>
</protein>
<sequence length="405" mass="43921">MKPSEPPRAGPLSGVRVIDMTAVFMGPSATQMLADLGADVIKVEAPGGDVIRGIGPQGAQGLGPLFLGLNRNKRSVVLDVKHPEGKQALLDLLADADVLTYNVRPPAMRRLGLDFETLAALYPRLIYVGMFGFSERGRYAGNAAFDDLIQAACALPQAVALGSGDVPRYVPFTLADRMVGQHAFGVICAALYAREQTGVGQRVDVPMFETLLPQVLGDHLYGQTFVPAQGGFGYPRLLSPERRPYATRDGHVCCLIYTDQQWRQFLNAIGQPEAFDTDPRLANIGTRTRHITELYQWVSDEIAQRSTAELQALLSGTDIPVFPMHTFESVLGDPHLQDIGFFNELEHPQVGTVRNTAVPSEWSGTPPGPATPAPRAGEHSRSVLREAGFDDTRIKALLASGALRE</sequence>
<feature type="compositionally biased region" description="Basic and acidic residues" evidence="2">
    <location>
        <begin position="376"/>
        <end position="385"/>
    </location>
</feature>
<dbReference type="Pfam" id="PF02515">
    <property type="entry name" value="CoA_transf_3"/>
    <property type="match status" value="1"/>
</dbReference>
<feature type="region of interest" description="Disordered" evidence="2">
    <location>
        <begin position="357"/>
        <end position="385"/>
    </location>
</feature>
<evidence type="ECO:0000313" key="4">
    <source>
        <dbReference type="Proteomes" id="UP001596457"/>
    </source>
</evidence>
<evidence type="ECO:0000313" key="3">
    <source>
        <dbReference type="EMBL" id="MFC7461295.1"/>
    </source>
</evidence>
<dbReference type="SUPFAM" id="SSF89796">
    <property type="entry name" value="CoA-transferase family III (CaiB/BaiF)"/>
    <property type="match status" value="1"/>
</dbReference>
<proteinExistence type="predicted"/>
<dbReference type="InterPro" id="IPR003673">
    <property type="entry name" value="CoA-Trfase_fam_III"/>
</dbReference>
<dbReference type="InterPro" id="IPR023606">
    <property type="entry name" value="CoA-Trfase_III_dom_1_sf"/>
</dbReference>